<dbReference type="EMBL" id="JBHTAH010000016">
    <property type="protein sequence ID" value="MFC7070982.1"/>
    <property type="molecule type" value="Genomic_DNA"/>
</dbReference>
<evidence type="ECO:0000313" key="2">
    <source>
        <dbReference type="EMBL" id="MFC7070982.1"/>
    </source>
</evidence>
<evidence type="ECO:0000256" key="1">
    <source>
        <dbReference type="SAM" id="MobiDB-lite"/>
    </source>
</evidence>
<dbReference type="Proteomes" id="UP001596461">
    <property type="component" value="Unassembled WGS sequence"/>
</dbReference>
<accession>A0ABD5WCK0</accession>
<evidence type="ECO:0000313" key="3">
    <source>
        <dbReference type="Proteomes" id="UP001596461"/>
    </source>
</evidence>
<name>A0ABD5WCK0_9EURY</name>
<feature type="region of interest" description="Disordered" evidence="1">
    <location>
        <begin position="35"/>
        <end position="60"/>
    </location>
</feature>
<organism evidence="2 3">
    <name type="scientific">Halobaculum lipolyticum</name>
    <dbReference type="NCBI Taxonomy" id="3032001"/>
    <lineage>
        <taxon>Archaea</taxon>
        <taxon>Methanobacteriati</taxon>
        <taxon>Methanobacteriota</taxon>
        <taxon>Stenosarchaea group</taxon>
        <taxon>Halobacteria</taxon>
        <taxon>Halobacteriales</taxon>
        <taxon>Haloferacaceae</taxon>
        <taxon>Halobaculum</taxon>
    </lineage>
</organism>
<comment type="caution">
    <text evidence="2">The sequence shown here is derived from an EMBL/GenBank/DDBJ whole genome shotgun (WGS) entry which is preliminary data.</text>
</comment>
<keyword evidence="3" id="KW-1185">Reference proteome</keyword>
<sequence length="60" mass="6366">MTHGTPDGARRRDDGAETTYYVLGERDLGAAVSDRLRGRGESVEAVGATDDRTAATVDAR</sequence>
<gene>
    <name evidence="2" type="ORF">ACFQL9_15155</name>
</gene>
<reference evidence="2 3" key="1">
    <citation type="journal article" date="2019" name="Int. J. Syst. Evol. Microbiol.">
        <title>The Global Catalogue of Microorganisms (GCM) 10K type strain sequencing project: providing services to taxonomists for standard genome sequencing and annotation.</title>
        <authorList>
            <consortium name="The Broad Institute Genomics Platform"/>
            <consortium name="The Broad Institute Genome Sequencing Center for Infectious Disease"/>
            <person name="Wu L."/>
            <person name="Ma J."/>
        </authorList>
    </citation>
    <scope>NUCLEOTIDE SEQUENCE [LARGE SCALE GENOMIC DNA]</scope>
    <source>
        <strain evidence="2 3">DT31</strain>
    </source>
</reference>
<feature type="compositionally biased region" description="Basic and acidic residues" evidence="1">
    <location>
        <begin position="49"/>
        <end position="60"/>
    </location>
</feature>
<dbReference type="AlphaFoldDB" id="A0ABD5WCK0"/>
<dbReference type="GeneID" id="81125601"/>
<protein>
    <submittedName>
        <fullName evidence="2">Uncharacterized protein</fullName>
    </submittedName>
</protein>
<proteinExistence type="predicted"/>
<dbReference type="RefSeq" id="WP_284030754.1">
    <property type="nucleotide sequence ID" value="NZ_CP126154.1"/>
</dbReference>